<comment type="caution">
    <text evidence="1">The sequence shown here is derived from an EMBL/GenBank/DDBJ whole genome shotgun (WGS) entry which is preliminary data.</text>
</comment>
<dbReference type="Proteomes" id="UP000676336">
    <property type="component" value="Unassembled WGS sequence"/>
</dbReference>
<dbReference type="Gene3D" id="1.25.10.10">
    <property type="entry name" value="Leucine-rich Repeat Variant"/>
    <property type="match status" value="1"/>
</dbReference>
<evidence type="ECO:0000313" key="1">
    <source>
        <dbReference type="EMBL" id="CAF5217297.1"/>
    </source>
</evidence>
<accession>A0A8S3JCJ5</accession>
<reference evidence="1" key="1">
    <citation type="submission" date="2021-02" db="EMBL/GenBank/DDBJ databases">
        <authorList>
            <person name="Nowell W R."/>
        </authorList>
    </citation>
    <scope>NUCLEOTIDE SEQUENCE</scope>
</reference>
<proteinExistence type="predicted"/>
<dbReference type="EMBL" id="CAJOBI010345245">
    <property type="protein sequence ID" value="CAF5217297.1"/>
    <property type="molecule type" value="Genomic_DNA"/>
</dbReference>
<gene>
    <name evidence="1" type="ORF">SMN809_LOCUS80413</name>
</gene>
<feature type="non-terminal residue" evidence="1">
    <location>
        <position position="1"/>
    </location>
</feature>
<name>A0A8S3JCJ5_9BILA</name>
<organism evidence="1 2">
    <name type="scientific">Rotaria magnacalcarata</name>
    <dbReference type="NCBI Taxonomy" id="392030"/>
    <lineage>
        <taxon>Eukaryota</taxon>
        <taxon>Metazoa</taxon>
        <taxon>Spiralia</taxon>
        <taxon>Gnathifera</taxon>
        <taxon>Rotifera</taxon>
        <taxon>Eurotatoria</taxon>
        <taxon>Bdelloidea</taxon>
        <taxon>Philodinida</taxon>
        <taxon>Philodinidae</taxon>
        <taxon>Rotaria</taxon>
    </lineage>
</organism>
<evidence type="ECO:0000313" key="2">
    <source>
        <dbReference type="Proteomes" id="UP000676336"/>
    </source>
</evidence>
<sequence>MFEVCNSIPFSKYFTRGKKPSKLVIAWKGNISNLLEIVTLLYTQLHQIVLAIQVKPCLEKLSQDADHDVQYFANDALE</sequence>
<protein>
    <submittedName>
        <fullName evidence="1">Uncharacterized protein</fullName>
    </submittedName>
</protein>
<dbReference type="InterPro" id="IPR011989">
    <property type="entry name" value="ARM-like"/>
</dbReference>
<dbReference type="AlphaFoldDB" id="A0A8S3JCJ5"/>